<dbReference type="STRING" id="1661398.A0A482VFF1"/>
<evidence type="ECO:0000256" key="4">
    <source>
        <dbReference type="ARBA" id="ARBA00022664"/>
    </source>
</evidence>
<keyword evidence="12" id="KW-1185">Reference proteome</keyword>
<feature type="domain" description="AAR2 C-terminal" evidence="9">
    <location>
        <begin position="206"/>
        <end position="359"/>
    </location>
</feature>
<dbReference type="GO" id="GO:0005681">
    <property type="term" value="C:spliceosomal complex"/>
    <property type="evidence" value="ECO:0007669"/>
    <property type="project" value="UniProtKB-KW"/>
</dbReference>
<dbReference type="InterPro" id="IPR007946">
    <property type="entry name" value="AAR2"/>
</dbReference>
<evidence type="ECO:0000259" key="9">
    <source>
        <dbReference type="Pfam" id="PF05282"/>
    </source>
</evidence>
<evidence type="ECO:0000313" key="12">
    <source>
        <dbReference type="Proteomes" id="UP000292052"/>
    </source>
</evidence>
<dbReference type="OrthoDB" id="201752at2759"/>
<evidence type="ECO:0000256" key="6">
    <source>
        <dbReference type="ARBA" id="ARBA00023187"/>
    </source>
</evidence>
<evidence type="ECO:0000313" key="11">
    <source>
        <dbReference type="EMBL" id="RZC00563.1"/>
    </source>
</evidence>
<keyword evidence="4" id="KW-0507">mRNA processing</keyword>
<dbReference type="PANTHER" id="PTHR12689">
    <property type="entry name" value="A1 CISTRON SPLICING FACTOR AAR2-RELATED"/>
    <property type="match status" value="1"/>
</dbReference>
<reference evidence="11 12" key="1">
    <citation type="submission" date="2017-03" db="EMBL/GenBank/DDBJ databases">
        <title>Genome of the blue death feigning beetle - Asbolus verrucosus.</title>
        <authorList>
            <person name="Rider S.D."/>
        </authorList>
    </citation>
    <scope>NUCLEOTIDE SEQUENCE [LARGE SCALE GENOMIC DNA]</scope>
    <source>
        <strain evidence="11">Butters</strain>
        <tissue evidence="11">Head and leg muscle</tissue>
    </source>
</reference>
<accession>A0A482VFF1</accession>
<evidence type="ECO:0000256" key="5">
    <source>
        <dbReference type="ARBA" id="ARBA00022728"/>
    </source>
</evidence>
<evidence type="ECO:0000256" key="3">
    <source>
        <dbReference type="ARBA" id="ARBA00016372"/>
    </source>
</evidence>
<comment type="similarity">
    <text evidence="2">Belongs to the AAR2 family.</text>
</comment>
<comment type="function">
    <text evidence="1">Component of the U5 snRNP complex that is required for spliceosome assembly and for pre-mRNA splicing.</text>
</comment>
<dbReference type="InterPro" id="IPR033648">
    <property type="entry name" value="AAR2_C"/>
</dbReference>
<dbReference type="InterPro" id="IPR038516">
    <property type="entry name" value="AAR2_N_sf"/>
</dbReference>
<protein>
    <recommendedName>
        <fullName evidence="3">Protein AAR2 homolog</fullName>
    </recommendedName>
    <alternativeName>
        <fullName evidence="7">AAR2 splicing factor homolog</fullName>
    </alternativeName>
</protein>
<name>A0A482VFF1_ASBVE</name>
<dbReference type="InterPro" id="IPR038514">
    <property type="entry name" value="AAR2_C_sf"/>
</dbReference>
<dbReference type="Pfam" id="PF05282">
    <property type="entry name" value="AAR2"/>
    <property type="match status" value="1"/>
</dbReference>
<evidence type="ECO:0000256" key="1">
    <source>
        <dbReference type="ARBA" id="ARBA00003708"/>
    </source>
</evidence>
<dbReference type="Proteomes" id="UP000292052">
    <property type="component" value="Unassembled WGS sequence"/>
</dbReference>
<dbReference type="Pfam" id="PF20981">
    <property type="entry name" value="AAR2_1st"/>
    <property type="match status" value="1"/>
</dbReference>
<feature type="domain" description="AAR2 N-terminal" evidence="10">
    <location>
        <begin position="13"/>
        <end position="143"/>
    </location>
</feature>
<dbReference type="PANTHER" id="PTHR12689:SF4">
    <property type="entry name" value="PROTEIN AAR2 HOMOLOG"/>
    <property type="match status" value="1"/>
</dbReference>
<sequence length="376" mass="43252">MDQSTARRLLAEGGFFIFLEVPKGTEFGIDMKSWNTGEKFRGVKMIPPGVHFIFYSAVSNTDDIAPRMGFFHNFKKSEVLVKKWDKKTEDISMELVSEEEVVNLKENLMMLDEFLGPYPYDILDKWKSLTANITDNLLCKLTPRSGQVKSALELQSCSDAERPKGIKKDSPNMPSCSYVKKARLTESKENDLLPVLKPVEGTELRFTPFPSKNYPEDASPSQITQHSLDRTYVFEKMLSQYSKPMEIIGELEFCFVCFLVGHSLEAFDQWKKLVTLFCSCDLAVRKYRQIFDVFITLLEIHIKEIPEEFLADIVSNNNFVYVNLKKIFRTIQSSDVDGQLKTKIDRFRNSLTATYLWDFGHLDSEEEDEAPVVVKT</sequence>
<dbReference type="Gene3D" id="2.60.34.20">
    <property type="match status" value="1"/>
</dbReference>
<evidence type="ECO:0000256" key="7">
    <source>
        <dbReference type="ARBA" id="ARBA00030625"/>
    </source>
</evidence>
<organism evidence="11 12">
    <name type="scientific">Asbolus verrucosus</name>
    <name type="common">Desert ironclad beetle</name>
    <dbReference type="NCBI Taxonomy" id="1661398"/>
    <lineage>
        <taxon>Eukaryota</taxon>
        <taxon>Metazoa</taxon>
        <taxon>Ecdysozoa</taxon>
        <taxon>Arthropoda</taxon>
        <taxon>Hexapoda</taxon>
        <taxon>Insecta</taxon>
        <taxon>Pterygota</taxon>
        <taxon>Neoptera</taxon>
        <taxon>Endopterygota</taxon>
        <taxon>Coleoptera</taxon>
        <taxon>Polyphaga</taxon>
        <taxon>Cucujiformia</taxon>
        <taxon>Tenebrionidae</taxon>
        <taxon>Pimeliinae</taxon>
        <taxon>Asbolus</taxon>
    </lineage>
</organism>
<evidence type="ECO:0000256" key="2">
    <source>
        <dbReference type="ARBA" id="ARBA00006281"/>
    </source>
</evidence>
<evidence type="ECO:0000259" key="10">
    <source>
        <dbReference type="Pfam" id="PF20981"/>
    </source>
</evidence>
<dbReference type="CDD" id="cd13777">
    <property type="entry name" value="Aar2_N"/>
    <property type="match status" value="1"/>
</dbReference>
<dbReference type="FunFam" id="1.25.40.550:FF:000001">
    <property type="entry name" value="AAR2 splicing factor homolog"/>
    <property type="match status" value="1"/>
</dbReference>
<dbReference type="AlphaFoldDB" id="A0A482VFF1"/>
<dbReference type="EMBL" id="QDEB01105991">
    <property type="protein sequence ID" value="RZC00563.1"/>
    <property type="molecule type" value="Genomic_DNA"/>
</dbReference>
<dbReference type="GO" id="GO:0000244">
    <property type="term" value="P:spliceosomal tri-snRNP complex assembly"/>
    <property type="evidence" value="ECO:0007669"/>
    <property type="project" value="TreeGrafter"/>
</dbReference>
<gene>
    <name evidence="11" type="ORF">BDFB_000438</name>
</gene>
<comment type="subunit">
    <text evidence="8">Interacts with PRPF8 (via RNase H homology domain). Component of a U5 snRNP complex that contains PRPF8.</text>
</comment>
<dbReference type="Gene3D" id="1.25.40.550">
    <property type="entry name" value="Aar2, C-terminal domain-like"/>
    <property type="match status" value="1"/>
</dbReference>
<proteinExistence type="inferred from homology"/>
<keyword evidence="6" id="KW-0508">mRNA splicing</keyword>
<evidence type="ECO:0000256" key="8">
    <source>
        <dbReference type="ARBA" id="ARBA00047009"/>
    </source>
</evidence>
<dbReference type="FunFam" id="2.60.34.20:FF:000001">
    <property type="entry name" value="protein AAR2 homolog"/>
    <property type="match status" value="1"/>
</dbReference>
<dbReference type="CDD" id="cd13778">
    <property type="entry name" value="Aar2_C"/>
    <property type="match status" value="1"/>
</dbReference>
<comment type="caution">
    <text evidence="11">The sequence shown here is derived from an EMBL/GenBank/DDBJ whole genome shotgun (WGS) entry which is preliminary data.</text>
</comment>
<dbReference type="InterPro" id="IPR033647">
    <property type="entry name" value="Aar2_N"/>
</dbReference>
<keyword evidence="5" id="KW-0747">Spliceosome</keyword>